<dbReference type="InterPro" id="IPR029063">
    <property type="entry name" value="SAM-dependent_MTases_sf"/>
</dbReference>
<keyword evidence="1" id="KW-0489">Methyltransferase</keyword>
<dbReference type="Pfam" id="PF13578">
    <property type="entry name" value="Methyltransf_24"/>
    <property type="match status" value="1"/>
</dbReference>
<dbReference type="Proteomes" id="UP000673447">
    <property type="component" value="Unassembled WGS sequence"/>
</dbReference>
<dbReference type="GO" id="GO:0032259">
    <property type="term" value="P:methylation"/>
    <property type="evidence" value="ECO:0007669"/>
    <property type="project" value="UniProtKB-KW"/>
</dbReference>
<evidence type="ECO:0000313" key="2">
    <source>
        <dbReference type="Proteomes" id="UP000673447"/>
    </source>
</evidence>
<reference evidence="1" key="1">
    <citation type="journal article" date="2016" name="Int. J. Syst. Evol. Microbiol.">
        <title>Pseudoxanthomonas helianthi sp. nov., isolated from roots of Jerusalem artichoke (Helianthus tuberosus).</title>
        <authorList>
            <person name="Kittiwongwattana C."/>
            <person name="Thawai C."/>
        </authorList>
    </citation>
    <scope>NUCLEOTIDE SEQUENCE</scope>
    <source>
        <strain evidence="1">110414</strain>
    </source>
</reference>
<dbReference type="RefSeq" id="WP_210535039.1">
    <property type="nucleotide sequence ID" value="NZ_JAGKTC010000001.1"/>
</dbReference>
<keyword evidence="2" id="KW-1185">Reference proteome</keyword>
<dbReference type="SUPFAM" id="SSF53335">
    <property type="entry name" value="S-adenosyl-L-methionine-dependent methyltransferases"/>
    <property type="match status" value="1"/>
</dbReference>
<reference evidence="1" key="2">
    <citation type="submission" date="2021-03" db="EMBL/GenBank/DDBJ databases">
        <authorList>
            <person name="Cao W."/>
        </authorList>
    </citation>
    <scope>NUCLEOTIDE SEQUENCE</scope>
    <source>
        <strain evidence="1">110414</strain>
    </source>
</reference>
<dbReference type="AlphaFoldDB" id="A0A941AUH7"/>
<dbReference type="Gene3D" id="3.40.50.150">
    <property type="entry name" value="Vaccinia Virus protein VP39"/>
    <property type="match status" value="1"/>
</dbReference>
<dbReference type="CDD" id="cd02440">
    <property type="entry name" value="AdoMet_MTases"/>
    <property type="match status" value="1"/>
</dbReference>
<accession>A0A941AUH7</accession>
<name>A0A941AUH7_9GAMM</name>
<protein>
    <submittedName>
        <fullName evidence="1">Class I SAM-dependent methyltransferase</fullName>
    </submittedName>
</protein>
<comment type="caution">
    <text evidence="1">The sequence shown here is derived from an EMBL/GenBank/DDBJ whole genome shotgun (WGS) entry which is preliminary data.</text>
</comment>
<proteinExistence type="predicted"/>
<organism evidence="1 2">
    <name type="scientific">Pseudoxanthomonas helianthi</name>
    <dbReference type="NCBI Taxonomy" id="1453541"/>
    <lineage>
        <taxon>Bacteria</taxon>
        <taxon>Pseudomonadati</taxon>
        <taxon>Pseudomonadota</taxon>
        <taxon>Gammaproteobacteria</taxon>
        <taxon>Lysobacterales</taxon>
        <taxon>Lysobacteraceae</taxon>
        <taxon>Pseudoxanthomonas</taxon>
    </lineage>
</organism>
<dbReference type="EMBL" id="JAGKTC010000001">
    <property type="protein sequence ID" value="MBP3983178.1"/>
    <property type="molecule type" value="Genomic_DNA"/>
</dbReference>
<dbReference type="GO" id="GO:0008168">
    <property type="term" value="F:methyltransferase activity"/>
    <property type="evidence" value="ECO:0007669"/>
    <property type="project" value="UniProtKB-KW"/>
</dbReference>
<sequence length="231" mass="26111">MTDDVGDFQENWFEHNVPRWREWLGSFSGRTGLRALEIGSFEGRSTLWLCENILTADDARIDCVDFFAPDPVYGDYHARFRQNTAAHRAKIREHAGASFDMLRKLEGPYDIVYVDGWHSAFGALADGVMAWPLLKVGGVMIFDDYLWVPPKLGEPEKPSGLSRRLTKLRGGDWRREARLRQIDSVAVDTPKLGVDGLLATLRGYHEVIGSDYQLAVRKTRGFDQGQVGHDT</sequence>
<gene>
    <name evidence="1" type="ORF">J5837_01975</name>
</gene>
<evidence type="ECO:0000313" key="1">
    <source>
        <dbReference type="EMBL" id="MBP3983178.1"/>
    </source>
</evidence>
<keyword evidence="1" id="KW-0808">Transferase</keyword>